<dbReference type="AlphaFoldDB" id="A0A813W5Z7"/>
<evidence type="ECO:0000256" key="2">
    <source>
        <dbReference type="ARBA" id="ARBA00022801"/>
    </source>
</evidence>
<gene>
    <name evidence="6" type="ORF">IZO911_LOCUS9695</name>
</gene>
<keyword evidence="2" id="KW-0378">Hydrolase</keyword>
<evidence type="ECO:0000256" key="1">
    <source>
        <dbReference type="ARBA" id="ARBA00005375"/>
    </source>
</evidence>
<dbReference type="PANTHER" id="PTHR11567">
    <property type="entry name" value="ACID PHOSPHATASE-RELATED"/>
    <property type="match status" value="1"/>
</dbReference>
<sequence length="587" mass="67335">MRINRVIYSKEHIESYVPSKWNIKLITKIGDNIVSKEKILSANDIKTDGVDKLKSVADINVRKGQLTAIGEKQLFQLGRLIRSELIDDDNSNNGLLPETYDPTYVYCRSTYMDRTISSARSFLAGLFSSAKTNNQIQANGSFEIEVHHFPDEDMFPNPKIYPILKKCHTVASLYTSLNDNHQLKKARQALLNRIGLTSSHSGIIELYDDIVSRLVIYSKEHIESYVPSKWNIKLITKIGDNIVSKEKIFSANDIKTDGVDKLKSVADINVRKGQLTAIGEKQLFQLGRLIRSELIDDDDKSNNGLLPETYDPKYIYCRSTYMDRTISSARSFLAGLFSSVKTNNQIQANGSFEIEVHHFPDEDMFPNPKIYPILKKCHTVASLYTSLNDNHQLKKARQALLNRIGLTSSHSGIIELYDDIVSRLAHNFSVPKDILKLTEDFEVMSAREFVYRATNIDFNLFIRSTCGPLLYLLRENFNSILKNYLEQKDMNIKKSYHKLFIYSGHDSTLIPLAMAFEIFNMRWPKYGAYIFIKYFISKTDPNETYVTVNFAGELQTLPNCHDYYCPYSTFLKNLENRFDKPKIATHS</sequence>
<dbReference type="InterPro" id="IPR029033">
    <property type="entry name" value="His_PPase_superfam"/>
</dbReference>
<reference evidence="6" key="1">
    <citation type="submission" date="2021-02" db="EMBL/GenBank/DDBJ databases">
        <authorList>
            <person name="Nowell W R."/>
        </authorList>
    </citation>
    <scope>NUCLEOTIDE SEQUENCE</scope>
</reference>
<name>A0A813W5Z7_9BILA</name>
<dbReference type="GO" id="GO:0016791">
    <property type="term" value="F:phosphatase activity"/>
    <property type="evidence" value="ECO:0007669"/>
    <property type="project" value="TreeGrafter"/>
</dbReference>
<comment type="catalytic activity">
    <reaction evidence="3">
        <text>3-O-[beta-D-GlcA-(1-&gt;3)-beta-D-Gal-(1-&gt;3)-beta-D-Gal-(1-&gt;4)-beta-D-2-O-P-Xyl]-L-seryl-[protein] + H2O = 3-O-(beta-D-GlcA-(1-&gt;3)-beta-D-Gal-(1-&gt;3)-beta-D-Gal-(1-&gt;4)-beta-D-Xyl)-L-seryl-[protein] + phosphate</text>
        <dbReference type="Rhea" id="RHEA:56512"/>
        <dbReference type="Rhea" id="RHEA-COMP:12573"/>
        <dbReference type="Rhea" id="RHEA-COMP:14559"/>
        <dbReference type="ChEBI" id="CHEBI:15377"/>
        <dbReference type="ChEBI" id="CHEBI:43474"/>
        <dbReference type="ChEBI" id="CHEBI:132093"/>
        <dbReference type="ChEBI" id="CHEBI:140495"/>
    </reaction>
</comment>
<dbReference type="CDD" id="cd07061">
    <property type="entry name" value="HP_HAP_like"/>
    <property type="match status" value="2"/>
</dbReference>
<dbReference type="InterPro" id="IPR000560">
    <property type="entry name" value="His_Pase_clade-2"/>
</dbReference>
<dbReference type="PROSITE" id="PS00778">
    <property type="entry name" value="HIS_ACID_PHOSPHAT_2"/>
    <property type="match status" value="1"/>
</dbReference>
<evidence type="ECO:0000256" key="5">
    <source>
        <dbReference type="ARBA" id="ARBA00041499"/>
    </source>
</evidence>
<dbReference type="Gene3D" id="3.40.50.1240">
    <property type="entry name" value="Phosphoglycerate mutase-like"/>
    <property type="match status" value="2"/>
</dbReference>
<evidence type="ECO:0000256" key="3">
    <source>
        <dbReference type="ARBA" id="ARBA00036311"/>
    </source>
</evidence>
<dbReference type="InterPro" id="IPR050645">
    <property type="entry name" value="Histidine_acid_phosphatase"/>
</dbReference>
<evidence type="ECO:0000313" key="7">
    <source>
        <dbReference type="Proteomes" id="UP000663860"/>
    </source>
</evidence>
<dbReference type="EMBL" id="CAJNOE010000068">
    <property type="protein sequence ID" value="CAF0852889.1"/>
    <property type="molecule type" value="Genomic_DNA"/>
</dbReference>
<dbReference type="Pfam" id="PF00328">
    <property type="entry name" value="His_Phos_2"/>
    <property type="match status" value="3"/>
</dbReference>
<protein>
    <recommendedName>
        <fullName evidence="4">2-phosphoxylose phosphatase 1</fullName>
    </recommendedName>
    <alternativeName>
        <fullName evidence="5">Acid phosphatase-like protein 2</fullName>
    </alternativeName>
</protein>
<dbReference type="SUPFAM" id="SSF53254">
    <property type="entry name" value="Phosphoglycerate mutase-like"/>
    <property type="match status" value="2"/>
</dbReference>
<proteinExistence type="inferred from homology"/>
<organism evidence="6 7">
    <name type="scientific">Adineta steineri</name>
    <dbReference type="NCBI Taxonomy" id="433720"/>
    <lineage>
        <taxon>Eukaryota</taxon>
        <taxon>Metazoa</taxon>
        <taxon>Spiralia</taxon>
        <taxon>Gnathifera</taxon>
        <taxon>Rotifera</taxon>
        <taxon>Eurotatoria</taxon>
        <taxon>Bdelloidea</taxon>
        <taxon>Adinetida</taxon>
        <taxon>Adinetidae</taxon>
        <taxon>Adineta</taxon>
    </lineage>
</organism>
<comment type="caution">
    <text evidence="6">The sequence shown here is derived from an EMBL/GenBank/DDBJ whole genome shotgun (WGS) entry which is preliminary data.</text>
</comment>
<dbReference type="PANTHER" id="PTHR11567:SF110">
    <property type="entry name" value="2-PHOSPHOXYLOSE PHOSPHATASE 1"/>
    <property type="match status" value="1"/>
</dbReference>
<dbReference type="Proteomes" id="UP000663860">
    <property type="component" value="Unassembled WGS sequence"/>
</dbReference>
<evidence type="ECO:0000313" key="6">
    <source>
        <dbReference type="EMBL" id="CAF0852889.1"/>
    </source>
</evidence>
<dbReference type="InterPro" id="IPR033379">
    <property type="entry name" value="Acid_Pase_AS"/>
</dbReference>
<accession>A0A813W5Z7</accession>
<evidence type="ECO:0000256" key="4">
    <source>
        <dbReference type="ARBA" id="ARBA00040357"/>
    </source>
</evidence>
<comment type="similarity">
    <text evidence="1">Belongs to the histidine acid phosphatase family.</text>
</comment>